<comment type="caution">
    <text evidence="2">The sequence shown here is derived from an EMBL/GenBank/DDBJ whole genome shotgun (WGS) entry which is preliminary data.</text>
</comment>
<name>A0A699XGG3_TANCI</name>
<proteinExistence type="predicted"/>
<sequence>TRPPPTRAATSRRRATCTPPKGKLVQWGVARLYPGEQLGRMPSLLLTHHFTTSPHGPSSCWRPPA</sequence>
<organism evidence="2">
    <name type="scientific">Tanacetum cinerariifolium</name>
    <name type="common">Dalmatian daisy</name>
    <name type="synonym">Chrysanthemum cinerariifolium</name>
    <dbReference type="NCBI Taxonomy" id="118510"/>
    <lineage>
        <taxon>Eukaryota</taxon>
        <taxon>Viridiplantae</taxon>
        <taxon>Streptophyta</taxon>
        <taxon>Embryophyta</taxon>
        <taxon>Tracheophyta</taxon>
        <taxon>Spermatophyta</taxon>
        <taxon>Magnoliopsida</taxon>
        <taxon>eudicotyledons</taxon>
        <taxon>Gunneridae</taxon>
        <taxon>Pentapetalae</taxon>
        <taxon>asterids</taxon>
        <taxon>campanulids</taxon>
        <taxon>Asterales</taxon>
        <taxon>Asteraceae</taxon>
        <taxon>Asteroideae</taxon>
        <taxon>Anthemideae</taxon>
        <taxon>Anthemidinae</taxon>
        <taxon>Tanacetum</taxon>
    </lineage>
</organism>
<protein>
    <submittedName>
        <fullName evidence="2">Uncharacterized protein</fullName>
    </submittedName>
</protein>
<dbReference type="AlphaFoldDB" id="A0A699XGG3"/>
<evidence type="ECO:0000313" key="2">
    <source>
        <dbReference type="EMBL" id="GFD59025.1"/>
    </source>
</evidence>
<accession>A0A699XGG3</accession>
<feature type="non-terminal residue" evidence="2">
    <location>
        <position position="65"/>
    </location>
</feature>
<gene>
    <name evidence="2" type="ORF">Tci_930994</name>
</gene>
<feature type="region of interest" description="Disordered" evidence="1">
    <location>
        <begin position="1"/>
        <end position="20"/>
    </location>
</feature>
<feature type="non-terminal residue" evidence="2">
    <location>
        <position position="1"/>
    </location>
</feature>
<dbReference type="EMBL" id="BKCJ011860341">
    <property type="protein sequence ID" value="GFD59025.1"/>
    <property type="molecule type" value="Genomic_DNA"/>
</dbReference>
<reference evidence="2" key="1">
    <citation type="journal article" date="2019" name="Sci. Rep.">
        <title>Draft genome of Tanacetum cinerariifolium, the natural source of mosquito coil.</title>
        <authorList>
            <person name="Yamashiro T."/>
            <person name="Shiraishi A."/>
            <person name="Satake H."/>
            <person name="Nakayama K."/>
        </authorList>
    </citation>
    <scope>NUCLEOTIDE SEQUENCE</scope>
</reference>
<evidence type="ECO:0000256" key="1">
    <source>
        <dbReference type="SAM" id="MobiDB-lite"/>
    </source>
</evidence>